<dbReference type="CTD" id="79661"/>
<dbReference type="Gene3D" id="1.10.8.50">
    <property type="match status" value="1"/>
</dbReference>
<dbReference type="InterPro" id="IPR035937">
    <property type="entry name" value="FPG_N"/>
</dbReference>
<dbReference type="InterPro" id="IPR010979">
    <property type="entry name" value="Ribosomal_uS13-like_H2TH"/>
</dbReference>
<evidence type="ECO:0000313" key="4">
    <source>
        <dbReference type="RefSeq" id="XP_022111035.1"/>
    </source>
</evidence>
<dbReference type="GO" id="GO:0003906">
    <property type="term" value="F:DNA-(apurinic or apyrimidinic site) endonuclease activity"/>
    <property type="evidence" value="ECO:0007669"/>
    <property type="project" value="InterPro"/>
</dbReference>
<name>A0A8B8A240_ACAPL</name>
<evidence type="ECO:0000256" key="1">
    <source>
        <dbReference type="SAM" id="MobiDB-lite"/>
    </source>
</evidence>
<dbReference type="PROSITE" id="PS51068">
    <property type="entry name" value="FPG_CAT"/>
    <property type="match status" value="1"/>
</dbReference>
<evidence type="ECO:0000259" key="2">
    <source>
        <dbReference type="PROSITE" id="PS51068"/>
    </source>
</evidence>
<dbReference type="AlphaFoldDB" id="A0A8B8A240"/>
<protein>
    <submittedName>
        <fullName evidence="4">Endonuclease 8-like 1</fullName>
    </submittedName>
</protein>
<dbReference type="GeneID" id="110990369"/>
<proteinExistence type="predicted"/>
<gene>
    <name evidence="4" type="primary">LOC110990369</name>
</gene>
<dbReference type="InterPro" id="IPR015371">
    <property type="entry name" value="Endonuclease-VIII_DNA-bd"/>
</dbReference>
<feature type="domain" description="Formamidopyrimidine-DNA glycosylase catalytic" evidence="2">
    <location>
        <begin position="2"/>
        <end position="131"/>
    </location>
</feature>
<dbReference type="Pfam" id="PF01149">
    <property type="entry name" value="Fapy_DNA_glyco"/>
    <property type="match status" value="1"/>
</dbReference>
<dbReference type="KEGG" id="aplc:110990369"/>
<dbReference type="GO" id="GO:0008270">
    <property type="term" value="F:zinc ion binding"/>
    <property type="evidence" value="ECO:0007669"/>
    <property type="project" value="InterPro"/>
</dbReference>
<dbReference type="SUPFAM" id="SSF81624">
    <property type="entry name" value="N-terminal domain of MutM-like DNA repair proteins"/>
    <property type="match status" value="1"/>
</dbReference>
<keyword evidence="3" id="KW-1185">Reference proteome</keyword>
<dbReference type="SMART" id="SM00898">
    <property type="entry name" value="Fapy_DNA_glyco"/>
    <property type="match status" value="1"/>
</dbReference>
<sequence length="416" mass="47188">MPEGPELHLASRFVNRVCKGRVFTGRIVKSPVHKSDEVSFCAQAYIITAASRGKEMQLILSETEDTPKSLSKGKKRKLTELKSTRILFRFGMSGKFQFTTVSEVHKHAHLQFFTNDDPTMVLSHVDVRRFGRWEVDADWSKDRGPDPMFEYQPFRSNVVKNLESSAFDRPICEVLLNQKYFNGIGNYLRAEILYRLGIPPFEKARNVLKDLDENPPDVKPKMKGQDVKVKDKGPKVDILHLCHTVPLEVVNLGGGGYDPEGRSADYSKFNAWLQCYYQTGMNNVVDHNSRTIWFKGPAGPMAPKDMKSRSPVKRRKKKEAASAKDNESPTKKPKKTGAKMKVEGQSKRKTPNRRQARTKGLSAGRKPVQGTKDETKKVKNTPKQTKKQLQGVHDVKGYATRSKVTMNDLKNPKKTR</sequence>
<feature type="compositionally biased region" description="Basic and acidic residues" evidence="1">
    <location>
        <begin position="319"/>
        <end position="330"/>
    </location>
</feature>
<organism evidence="3 4">
    <name type="scientific">Acanthaster planci</name>
    <name type="common">Crown-of-thorns starfish</name>
    <dbReference type="NCBI Taxonomy" id="133434"/>
    <lineage>
        <taxon>Eukaryota</taxon>
        <taxon>Metazoa</taxon>
        <taxon>Echinodermata</taxon>
        <taxon>Eleutherozoa</taxon>
        <taxon>Asterozoa</taxon>
        <taxon>Asteroidea</taxon>
        <taxon>Valvatacea</taxon>
        <taxon>Valvatida</taxon>
        <taxon>Acanthasteridae</taxon>
        <taxon>Acanthaster</taxon>
    </lineage>
</organism>
<dbReference type="Pfam" id="PF09292">
    <property type="entry name" value="Neil1-DNA_bind"/>
    <property type="match status" value="1"/>
</dbReference>
<dbReference type="GO" id="GO:0006284">
    <property type="term" value="P:base-excision repair"/>
    <property type="evidence" value="ECO:0007669"/>
    <property type="project" value="InterPro"/>
</dbReference>
<dbReference type="Gene3D" id="3.20.190.10">
    <property type="entry name" value="MutM-like, N-terminal"/>
    <property type="match status" value="1"/>
</dbReference>
<dbReference type="SUPFAM" id="SSF57716">
    <property type="entry name" value="Glucocorticoid receptor-like (DNA-binding domain)"/>
    <property type="match status" value="1"/>
</dbReference>
<dbReference type="GO" id="GO:0019104">
    <property type="term" value="F:DNA N-glycosylase activity"/>
    <property type="evidence" value="ECO:0007669"/>
    <property type="project" value="InterPro"/>
</dbReference>
<reference evidence="4" key="1">
    <citation type="submission" date="2025-08" db="UniProtKB">
        <authorList>
            <consortium name="RefSeq"/>
        </authorList>
    </citation>
    <scope>IDENTIFICATION</scope>
</reference>
<dbReference type="PANTHER" id="PTHR22993">
    <property type="entry name" value="FORMAMIDOPYRIMIDINE-DNA GLYCOSYLASE"/>
    <property type="match status" value="1"/>
</dbReference>
<dbReference type="GO" id="GO:0003676">
    <property type="term" value="F:nucleic acid binding"/>
    <property type="evidence" value="ECO:0007669"/>
    <property type="project" value="InterPro"/>
</dbReference>
<dbReference type="PANTHER" id="PTHR22993:SF27">
    <property type="entry name" value="ENDONUCLEASE 8-LIKE 1"/>
    <property type="match status" value="1"/>
</dbReference>
<feature type="region of interest" description="Disordered" evidence="1">
    <location>
        <begin position="294"/>
        <end position="416"/>
    </location>
</feature>
<dbReference type="OrthoDB" id="6260718at2759"/>
<accession>A0A8B8A240</accession>
<dbReference type="Proteomes" id="UP000694845">
    <property type="component" value="Unplaced"/>
</dbReference>
<dbReference type="GO" id="GO:0005634">
    <property type="term" value="C:nucleus"/>
    <property type="evidence" value="ECO:0007669"/>
    <property type="project" value="TreeGrafter"/>
</dbReference>
<dbReference type="InterPro" id="IPR012319">
    <property type="entry name" value="FPG_cat"/>
</dbReference>
<dbReference type="OMA" id="IMFEYKS"/>
<feature type="compositionally biased region" description="Basic residues" evidence="1">
    <location>
        <begin position="347"/>
        <end position="357"/>
    </location>
</feature>
<dbReference type="RefSeq" id="XP_022111035.1">
    <property type="nucleotide sequence ID" value="XM_022255343.1"/>
</dbReference>
<evidence type="ECO:0000313" key="3">
    <source>
        <dbReference type="Proteomes" id="UP000694845"/>
    </source>
</evidence>
<dbReference type="SUPFAM" id="SSF46946">
    <property type="entry name" value="S13-like H2TH domain"/>
    <property type="match status" value="1"/>
</dbReference>
<dbReference type="FunFam" id="1.10.8.50:FF:000007">
    <property type="entry name" value="endonuclease 8-like 1 isoform X1"/>
    <property type="match status" value="1"/>
</dbReference>